<feature type="active site" description="Proton donor" evidence="8 9">
    <location>
        <position position="101"/>
    </location>
</feature>
<dbReference type="PROSITE" id="PS01029">
    <property type="entry name" value="DEHYDROQUINASE_II"/>
    <property type="match status" value="1"/>
</dbReference>
<dbReference type="UniPathway" id="UPA00053">
    <property type="reaction ID" value="UER00086"/>
</dbReference>
<keyword evidence="13" id="KW-1185">Reference proteome</keyword>
<evidence type="ECO:0000313" key="13">
    <source>
        <dbReference type="Proteomes" id="UP000241885"/>
    </source>
</evidence>
<dbReference type="SUPFAM" id="SSF52304">
    <property type="entry name" value="Type II 3-dehydroquinate dehydratase"/>
    <property type="match status" value="1"/>
</dbReference>
<dbReference type="GO" id="GO:0008652">
    <property type="term" value="P:amino acid biosynthetic process"/>
    <property type="evidence" value="ECO:0007669"/>
    <property type="project" value="UniProtKB-KW"/>
</dbReference>
<dbReference type="NCBIfam" id="NF003804">
    <property type="entry name" value="PRK05395.1-1"/>
    <property type="match status" value="1"/>
</dbReference>
<evidence type="ECO:0000256" key="7">
    <source>
        <dbReference type="ARBA" id="ARBA00023239"/>
    </source>
</evidence>
<comment type="catalytic activity">
    <reaction evidence="1 8">
        <text>3-dehydroquinate = 3-dehydroshikimate + H2O</text>
        <dbReference type="Rhea" id="RHEA:21096"/>
        <dbReference type="ChEBI" id="CHEBI:15377"/>
        <dbReference type="ChEBI" id="CHEBI:16630"/>
        <dbReference type="ChEBI" id="CHEBI:32364"/>
        <dbReference type="EC" id="4.2.1.10"/>
    </reaction>
</comment>
<evidence type="ECO:0000256" key="3">
    <source>
        <dbReference type="ARBA" id="ARBA00004902"/>
    </source>
</evidence>
<dbReference type="GO" id="GO:0003855">
    <property type="term" value="F:3-dehydroquinate dehydratase activity"/>
    <property type="evidence" value="ECO:0007669"/>
    <property type="project" value="UniProtKB-UniRule"/>
</dbReference>
<comment type="pathway">
    <text evidence="3 8">Metabolic intermediate biosynthesis; chorismate biosynthesis; chorismate from D-erythrose 4-phosphate and phosphoenolpyruvate: step 3/7.</text>
</comment>
<dbReference type="CDD" id="cd00466">
    <property type="entry name" value="DHQase_II"/>
    <property type="match status" value="1"/>
</dbReference>
<dbReference type="NCBIfam" id="NF003805">
    <property type="entry name" value="PRK05395.1-2"/>
    <property type="match status" value="1"/>
</dbReference>
<dbReference type="NCBIfam" id="NF003807">
    <property type="entry name" value="PRK05395.1-4"/>
    <property type="match status" value="1"/>
</dbReference>
<accession>A0A2R4BKD1</accession>
<comment type="function">
    <text evidence="2 8">Catalyzes a trans-dehydration via an enolate intermediate.</text>
</comment>
<feature type="binding site" evidence="8 10">
    <location>
        <position position="81"/>
    </location>
    <ligand>
        <name>substrate</name>
    </ligand>
</feature>
<dbReference type="NCBIfam" id="TIGR01088">
    <property type="entry name" value="aroQ"/>
    <property type="match status" value="1"/>
</dbReference>
<dbReference type="Pfam" id="PF01220">
    <property type="entry name" value="DHquinase_II"/>
    <property type="match status" value="1"/>
</dbReference>
<dbReference type="AlphaFoldDB" id="A0A2R4BKD1"/>
<dbReference type="Gene3D" id="3.40.50.9100">
    <property type="entry name" value="Dehydroquinase, class II"/>
    <property type="match status" value="1"/>
</dbReference>
<dbReference type="PANTHER" id="PTHR21272:SF3">
    <property type="entry name" value="CATABOLIC 3-DEHYDROQUINASE"/>
    <property type="match status" value="1"/>
</dbReference>
<dbReference type="PIRSF" id="PIRSF001399">
    <property type="entry name" value="DHquinase_II"/>
    <property type="match status" value="1"/>
</dbReference>
<proteinExistence type="inferred from homology"/>
<keyword evidence="8" id="KW-0057">Aromatic amino acid biosynthesis</keyword>
<comment type="similarity">
    <text evidence="4 8">Belongs to the type-II 3-dehydroquinase family.</text>
</comment>
<dbReference type="NCBIfam" id="NF003806">
    <property type="entry name" value="PRK05395.1-3"/>
    <property type="match status" value="1"/>
</dbReference>
<feature type="binding site" evidence="8 10">
    <location>
        <position position="75"/>
    </location>
    <ligand>
        <name>substrate</name>
    </ligand>
</feature>
<feature type="binding site" evidence="8 10">
    <location>
        <position position="112"/>
    </location>
    <ligand>
        <name>substrate</name>
    </ligand>
</feature>
<dbReference type="InterPro" id="IPR001874">
    <property type="entry name" value="DHquinase_II"/>
</dbReference>
<feature type="active site" description="Proton acceptor" evidence="8 9">
    <location>
        <position position="23"/>
    </location>
</feature>
<dbReference type="HAMAP" id="MF_00169">
    <property type="entry name" value="AroQ"/>
    <property type="match status" value="1"/>
</dbReference>
<evidence type="ECO:0000313" key="12">
    <source>
        <dbReference type="EMBL" id="AVR87776.1"/>
    </source>
</evidence>
<evidence type="ECO:0000256" key="1">
    <source>
        <dbReference type="ARBA" id="ARBA00001864"/>
    </source>
</evidence>
<dbReference type="EMBL" id="CP028339">
    <property type="protein sequence ID" value="AVR87776.1"/>
    <property type="molecule type" value="Genomic_DNA"/>
</dbReference>
<gene>
    <name evidence="8" type="primary">aroQ</name>
    <name evidence="12" type="ORF">Tharo_0834</name>
</gene>
<dbReference type="KEGG" id="tak:Tharo_0834"/>
<evidence type="ECO:0000256" key="4">
    <source>
        <dbReference type="ARBA" id="ARBA00011037"/>
    </source>
</evidence>
<evidence type="ECO:0000256" key="9">
    <source>
        <dbReference type="PIRSR" id="PIRSR001399-1"/>
    </source>
</evidence>
<evidence type="ECO:0000256" key="10">
    <source>
        <dbReference type="PIRSR" id="PIRSR001399-2"/>
    </source>
</evidence>
<dbReference type="PANTHER" id="PTHR21272">
    <property type="entry name" value="CATABOLIC 3-DEHYDROQUINASE"/>
    <property type="match status" value="1"/>
</dbReference>
<protein>
    <recommendedName>
        <fullName evidence="6 8">3-dehydroquinate dehydratase</fullName>
        <shortName evidence="8">3-dehydroquinase</shortName>
        <ecNumber evidence="6 8">4.2.1.10</ecNumber>
    </recommendedName>
    <alternativeName>
        <fullName evidence="8">Type II DHQase</fullName>
    </alternativeName>
</protein>
<evidence type="ECO:0000256" key="6">
    <source>
        <dbReference type="ARBA" id="ARBA00012060"/>
    </source>
</evidence>
<evidence type="ECO:0000256" key="2">
    <source>
        <dbReference type="ARBA" id="ARBA00003924"/>
    </source>
</evidence>
<dbReference type="Proteomes" id="UP000241885">
    <property type="component" value="Chromosome"/>
</dbReference>
<name>A0A2R4BKD1_THAAR</name>
<dbReference type="GO" id="GO:0009073">
    <property type="term" value="P:aromatic amino acid family biosynthetic process"/>
    <property type="evidence" value="ECO:0007669"/>
    <property type="project" value="UniProtKB-KW"/>
</dbReference>
<comment type="subunit">
    <text evidence="5 8">Homododecamer.</text>
</comment>
<feature type="binding site" evidence="8 10">
    <location>
        <begin position="102"/>
        <end position="103"/>
    </location>
    <ligand>
        <name>substrate</name>
    </ligand>
</feature>
<feature type="binding site" evidence="8 10">
    <location>
        <position position="88"/>
    </location>
    <ligand>
        <name>substrate</name>
    </ligand>
</feature>
<keyword evidence="8" id="KW-0028">Amino-acid biosynthesis</keyword>
<feature type="site" description="Transition state stabilizer" evidence="8 11">
    <location>
        <position position="18"/>
    </location>
</feature>
<dbReference type="RefSeq" id="WP_107220112.1">
    <property type="nucleotide sequence ID" value="NZ_CP028339.1"/>
</dbReference>
<dbReference type="InterPro" id="IPR018509">
    <property type="entry name" value="DHquinase_II_CS"/>
</dbReference>
<dbReference type="InterPro" id="IPR036441">
    <property type="entry name" value="DHquinase_II_sf"/>
</dbReference>
<dbReference type="EC" id="4.2.1.10" evidence="6 8"/>
<evidence type="ECO:0000256" key="11">
    <source>
        <dbReference type="PIRSR" id="PIRSR001399-3"/>
    </source>
</evidence>
<dbReference type="GO" id="GO:0019631">
    <property type="term" value="P:quinate catabolic process"/>
    <property type="evidence" value="ECO:0007669"/>
    <property type="project" value="TreeGrafter"/>
</dbReference>
<reference evidence="12 13" key="1">
    <citation type="submission" date="2018-03" db="EMBL/GenBank/DDBJ databases">
        <title>Complete genome sequence of Thauera aromatica, a model organism for studying aromatic compound degradation under denitrifying conditions.</title>
        <authorList>
            <person name="Lo H.-Y."/>
            <person name="Goris T."/>
            <person name="Boll M."/>
            <person name="Mueller J.A."/>
        </authorList>
    </citation>
    <scope>NUCLEOTIDE SEQUENCE [LARGE SCALE GENOMIC DNA]</scope>
    <source>
        <strain evidence="12 13">K172</strain>
    </source>
</reference>
<sequence length="145" mass="15374">MSKVLVINGPNLNLLGSREPGIYGATTLADVESGLRAQGGTLGVEVLCFQSNHEGAIVDRIHAARDEDVAWILINPGAYTHTSVAIRDALAGVAIPFVEVHISNVHKREPFRHHSYLSDVAEAVMAGFGTAGYGLALQYIAGRLG</sequence>
<evidence type="ECO:0000256" key="8">
    <source>
        <dbReference type="HAMAP-Rule" id="MF_00169"/>
    </source>
</evidence>
<keyword evidence="7 8" id="KW-0456">Lyase</keyword>
<dbReference type="OrthoDB" id="9790793at2"/>
<dbReference type="GO" id="GO:0009423">
    <property type="term" value="P:chorismate biosynthetic process"/>
    <property type="evidence" value="ECO:0007669"/>
    <property type="project" value="UniProtKB-UniRule"/>
</dbReference>
<organism evidence="12 13">
    <name type="scientific">Thauera aromatica K172</name>
    <dbReference type="NCBI Taxonomy" id="44139"/>
    <lineage>
        <taxon>Bacteria</taxon>
        <taxon>Pseudomonadati</taxon>
        <taxon>Pseudomonadota</taxon>
        <taxon>Betaproteobacteria</taxon>
        <taxon>Rhodocyclales</taxon>
        <taxon>Zoogloeaceae</taxon>
        <taxon>Thauera</taxon>
    </lineage>
</organism>
<evidence type="ECO:0000256" key="5">
    <source>
        <dbReference type="ARBA" id="ARBA00011193"/>
    </source>
</evidence>